<proteinExistence type="predicted"/>
<dbReference type="Proteomes" id="UP000289440">
    <property type="component" value="Chromosome"/>
</dbReference>
<feature type="transmembrane region" description="Helical" evidence="1">
    <location>
        <begin position="20"/>
        <end position="39"/>
    </location>
</feature>
<gene>
    <name evidence="2" type="ORF">NCTC10166_00796</name>
</gene>
<dbReference type="OrthoDB" id="398775at2"/>
<name>A0A449A697_9BACT</name>
<evidence type="ECO:0000313" key="3">
    <source>
        <dbReference type="Proteomes" id="UP000289440"/>
    </source>
</evidence>
<reference evidence="2 3" key="1">
    <citation type="submission" date="2019-01" db="EMBL/GenBank/DDBJ databases">
        <authorList>
            <consortium name="Pathogen Informatics"/>
        </authorList>
    </citation>
    <scope>NUCLEOTIDE SEQUENCE [LARGE SCALE GENOMIC DNA]</scope>
    <source>
        <strain evidence="2 3">NCTC10166</strain>
    </source>
</reference>
<keyword evidence="3" id="KW-1185">Reference proteome</keyword>
<dbReference type="AlphaFoldDB" id="A0A449A697"/>
<dbReference type="EMBL" id="LR214951">
    <property type="protein sequence ID" value="VEU59810.1"/>
    <property type="molecule type" value="Genomic_DNA"/>
</dbReference>
<dbReference type="RefSeq" id="WP_129720175.1">
    <property type="nucleotide sequence ID" value="NZ_LR214951.1"/>
</dbReference>
<accession>A0A449A697</accession>
<sequence length="156" mass="18712">MKLLKKIKFKLFDKKKLIFFSLSILVISSITFITIYFVYNNKNGEHQKQNNNLINNKTLDDENSSMYSEKDIFPEVNPRDYYELINVEKGVAIIDENFVSFFVKDIIKRLGVSFGDIKFYYKFLNKQNVKIEFVWIFDDEKVYKNYYFKIENGIIT</sequence>
<dbReference type="NCBIfam" id="NF045957">
    <property type="entry name" value="MHO_1590_dom"/>
    <property type="match status" value="1"/>
</dbReference>
<evidence type="ECO:0000313" key="2">
    <source>
        <dbReference type="EMBL" id="VEU59810.1"/>
    </source>
</evidence>
<organism evidence="2 3">
    <name type="scientific">Mesomycoplasma neurolyticum</name>
    <dbReference type="NCBI Taxonomy" id="2120"/>
    <lineage>
        <taxon>Bacteria</taxon>
        <taxon>Bacillati</taxon>
        <taxon>Mycoplasmatota</taxon>
        <taxon>Mycoplasmoidales</taxon>
        <taxon>Metamycoplasmataceae</taxon>
        <taxon>Mesomycoplasma</taxon>
    </lineage>
</organism>
<dbReference type="KEGG" id="mnu:NCTC10166_00796"/>
<keyword evidence="1" id="KW-1133">Transmembrane helix</keyword>
<protein>
    <submittedName>
        <fullName evidence="2">Membrane protein</fullName>
    </submittedName>
</protein>
<evidence type="ECO:0000256" key="1">
    <source>
        <dbReference type="SAM" id="Phobius"/>
    </source>
</evidence>
<keyword evidence="1" id="KW-0472">Membrane</keyword>
<keyword evidence="1" id="KW-0812">Transmembrane</keyword>